<name>A0A1J1LVN0_9CYAN</name>
<keyword evidence="1" id="KW-0175">Coiled coil</keyword>
<dbReference type="Proteomes" id="UP000184315">
    <property type="component" value="Unassembled WGS sequence"/>
</dbReference>
<dbReference type="AlphaFoldDB" id="A0A1J1LVN0"/>
<protein>
    <recommendedName>
        <fullName evidence="2">STICHEL DnaA-N-like alpha-beta domain-containing protein</fullName>
    </recommendedName>
</protein>
<dbReference type="STRING" id="671072.PL921480122"/>
<proteinExistence type="predicted"/>
<dbReference type="Pfam" id="PF13455">
    <property type="entry name" value="MUG113"/>
    <property type="match status" value="1"/>
</dbReference>
<dbReference type="RefSeq" id="WP_072717137.1">
    <property type="nucleotide sequence ID" value="NZ_LN889764.1"/>
</dbReference>
<dbReference type="InterPro" id="IPR054506">
    <property type="entry name" value="DnaA_N-like_STI"/>
</dbReference>
<dbReference type="OrthoDB" id="483816at2"/>
<dbReference type="EMBL" id="CZDF01000188">
    <property type="protein sequence ID" value="CUR36012.1"/>
    <property type="molecule type" value="Genomic_DNA"/>
</dbReference>
<feature type="coiled-coil region" evidence="1">
    <location>
        <begin position="100"/>
        <end position="141"/>
    </location>
</feature>
<evidence type="ECO:0000313" key="4">
    <source>
        <dbReference type="Proteomes" id="UP000184315"/>
    </source>
</evidence>
<reference evidence="4" key="1">
    <citation type="submission" date="2015-10" db="EMBL/GenBank/DDBJ databases">
        <authorList>
            <person name="Regsiter A."/>
            <person name="william w."/>
        </authorList>
    </citation>
    <scope>NUCLEOTIDE SEQUENCE [LARGE SCALE GENOMIC DNA]</scope>
</reference>
<evidence type="ECO:0000259" key="2">
    <source>
        <dbReference type="Pfam" id="PF23007"/>
    </source>
</evidence>
<feature type="domain" description="STICHEL DnaA-N-like alpha-beta" evidence="2">
    <location>
        <begin position="310"/>
        <end position="382"/>
    </location>
</feature>
<gene>
    <name evidence="3" type="ORF">PL921480122</name>
</gene>
<evidence type="ECO:0000256" key="1">
    <source>
        <dbReference type="SAM" id="Coils"/>
    </source>
</evidence>
<dbReference type="Pfam" id="PF23007">
    <property type="entry name" value="DnaA_N-like_STI"/>
    <property type="match status" value="1"/>
</dbReference>
<evidence type="ECO:0000313" key="3">
    <source>
        <dbReference type="EMBL" id="CUR36012.1"/>
    </source>
</evidence>
<keyword evidence="4" id="KW-1185">Reference proteome</keyword>
<sequence length="388" mass="45277">MTELESNIYLLQAEGTKRFKIERSLQVLTRNQILNDQIPYALKVIEIFSTPDPQKDETKLHEIFAYRRLQSDWFEFDSPEYAARLIHDYFRLRQETHHQISTLSQQLKSATQKLKNTEEKLNHLEQDYQKLQQERDHLFQFKVAIQRDMTRILSRLESHGLNGNSIYTEQSLRHSAMSLIRYRLGVAQQKRCLQLGDTVIMVGFSLFEYETKFEQFKSCLDKYSITAEDENTVDTSLLEAGVPLGIYFTTDKPYARLEIEIPRRYWALPGMVPELFKELKEFGFEARYCRLVHIGEDGDTGELGFIPCDSLDEIWHQVLTQIRPLGTQTLLRQQGSLIELSPESTRVGVTSRTLLKMIQDKIPHLESAFEEILGIRFCVNVELMNDSP</sequence>
<organism evidence="3 4">
    <name type="scientific">Planktothrix tepida PCC 9214</name>
    <dbReference type="NCBI Taxonomy" id="671072"/>
    <lineage>
        <taxon>Bacteria</taxon>
        <taxon>Bacillati</taxon>
        <taxon>Cyanobacteriota</taxon>
        <taxon>Cyanophyceae</taxon>
        <taxon>Oscillatoriophycideae</taxon>
        <taxon>Oscillatoriales</taxon>
        <taxon>Microcoleaceae</taxon>
        <taxon>Planktothrix</taxon>
    </lineage>
</organism>
<accession>A0A1J1LVN0</accession>